<dbReference type="InterPro" id="IPR003848">
    <property type="entry name" value="DUF218"/>
</dbReference>
<evidence type="ECO:0000313" key="2">
    <source>
        <dbReference type="EMBL" id="MDI3318264.1"/>
    </source>
</evidence>
<sequence>MIKKIIWATALAIVVAVAFVVFANANIKSVASNKLYNDTASIPYNKVGLLLGCSKLLSNGYPNLYYQYRIDAAADLLKAGKIKYLVISGDNGRKEYNEPEDMRNDLIRRGIDSSVIILDYAGFRTFDSVVRLKEIFGQQSATVISQQFHNERAIFIAQKEGIDAIGYNAKDVVKYAGFKTKQREKLARCKAYIDYLIGTKPRYLGEKIRIE</sequence>
<keyword evidence="3" id="KW-1185">Reference proteome</keyword>
<accession>A0ABT6R6T4</accession>
<dbReference type="Proteomes" id="UP001226434">
    <property type="component" value="Unassembled WGS sequence"/>
</dbReference>
<dbReference type="Pfam" id="PF02698">
    <property type="entry name" value="DUF218"/>
    <property type="match status" value="1"/>
</dbReference>
<dbReference type="CDD" id="cd06259">
    <property type="entry name" value="YdcF-like"/>
    <property type="match status" value="1"/>
</dbReference>
<dbReference type="RefSeq" id="WP_282332381.1">
    <property type="nucleotide sequence ID" value="NZ_JASBRG010000001.1"/>
</dbReference>
<dbReference type="EMBL" id="JASBRG010000001">
    <property type="protein sequence ID" value="MDI3318264.1"/>
    <property type="molecule type" value="Genomic_DNA"/>
</dbReference>
<dbReference type="PANTHER" id="PTHR30336:SF6">
    <property type="entry name" value="INTEGRAL MEMBRANE PROTEIN"/>
    <property type="match status" value="1"/>
</dbReference>
<name>A0ABT6R6T4_9BACT</name>
<gene>
    <name evidence="2" type="ORF">QJ048_00695</name>
</gene>
<dbReference type="InterPro" id="IPR051599">
    <property type="entry name" value="Cell_Envelope_Assoc"/>
</dbReference>
<organism evidence="2 3">
    <name type="scientific">Pinibacter soli</name>
    <dbReference type="NCBI Taxonomy" id="3044211"/>
    <lineage>
        <taxon>Bacteria</taxon>
        <taxon>Pseudomonadati</taxon>
        <taxon>Bacteroidota</taxon>
        <taxon>Chitinophagia</taxon>
        <taxon>Chitinophagales</taxon>
        <taxon>Chitinophagaceae</taxon>
        <taxon>Pinibacter</taxon>
    </lineage>
</organism>
<feature type="domain" description="DUF218" evidence="1">
    <location>
        <begin position="65"/>
        <end position="174"/>
    </location>
</feature>
<evidence type="ECO:0000259" key="1">
    <source>
        <dbReference type="Pfam" id="PF02698"/>
    </source>
</evidence>
<comment type="caution">
    <text evidence="2">The sequence shown here is derived from an EMBL/GenBank/DDBJ whole genome shotgun (WGS) entry which is preliminary data.</text>
</comment>
<protein>
    <submittedName>
        <fullName evidence="2">ElyC/SanA/YdcF family protein</fullName>
    </submittedName>
</protein>
<dbReference type="PANTHER" id="PTHR30336">
    <property type="entry name" value="INNER MEMBRANE PROTEIN, PROBABLE PERMEASE"/>
    <property type="match status" value="1"/>
</dbReference>
<proteinExistence type="predicted"/>
<evidence type="ECO:0000313" key="3">
    <source>
        <dbReference type="Proteomes" id="UP001226434"/>
    </source>
</evidence>
<reference evidence="2 3" key="1">
    <citation type="submission" date="2023-05" db="EMBL/GenBank/DDBJ databases">
        <title>Genome sequence of Pinibacter sp. MAH-24.</title>
        <authorList>
            <person name="Huq M.A."/>
        </authorList>
    </citation>
    <scope>NUCLEOTIDE SEQUENCE [LARGE SCALE GENOMIC DNA]</scope>
    <source>
        <strain evidence="2 3">MAH-24</strain>
    </source>
</reference>